<dbReference type="InterPro" id="IPR013103">
    <property type="entry name" value="RVT_2"/>
</dbReference>
<organism evidence="2">
    <name type="scientific">Sesamum latifolium</name>
    <dbReference type="NCBI Taxonomy" id="2727402"/>
    <lineage>
        <taxon>Eukaryota</taxon>
        <taxon>Viridiplantae</taxon>
        <taxon>Streptophyta</taxon>
        <taxon>Embryophyta</taxon>
        <taxon>Tracheophyta</taxon>
        <taxon>Spermatophyta</taxon>
        <taxon>Magnoliopsida</taxon>
        <taxon>eudicotyledons</taxon>
        <taxon>Gunneridae</taxon>
        <taxon>Pentapetalae</taxon>
        <taxon>asterids</taxon>
        <taxon>lamiids</taxon>
        <taxon>Lamiales</taxon>
        <taxon>Pedaliaceae</taxon>
        <taxon>Sesamum</taxon>
    </lineage>
</organism>
<feature type="domain" description="Reverse transcriptase Ty1/copia-type" evidence="1">
    <location>
        <begin position="1"/>
        <end position="71"/>
    </location>
</feature>
<protein>
    <submittedName>
        <fullName evidence="2">Retrovirus-related Pol polyprotein from transposon TNT 1-94</fullName>
    </submittedName>
</protein>
<sequence>MIVLLYVDDMIITGNHDDEVEKLSGELSTNFEMKDWGELSHFFGLEVKNMKYGILLSQEEFIKKLVIRFGVDLIKKRSTHLM</sequence>
<reference evidence="2" key="1">
    <citation type="submission" date="2020-06" db="EMBL/GenBank/DDBJ databases">
        <authorList>
            <person name="Li T."/>
            <person name="Hu X."/>
            <person name="Zhang T."/>
            <person name="Song X."/>
            <person name="Zhang H."/>
            <person name="Dai N."/>
            <person name="Sheng W."/>
            <person name="Hou X."/>
            <person name="Wei L."/>
        </authorList>
    </citation>
    <scope>NUCLEOTIDE SEQUENCE</scope>
    <source>
        <strain evidence="2">KEN1</strain>
        <tissue evidence="2">Leaf</tissue>
    </source>
</reference>
<dbReference type="Pfam" id="PF07727">
    <property type="entry name" value="RVT_2"/>
    <property type="match status" value="1"/>
</dbReference>
<evidence type="ECO:0000259" key="1">
    <source>
        <dbReference type="Pfam" id="PF07727"/>
    </source>
</evidence>
<comment type="caution">
    <text evidence="2">The sequence shown here is derived from an EMBL/GenBank/DDBJ whole genome shotgun (WGS) entry which is preliminary data.</text>
</comment>
<accession>A0AAW2XX23</accession>
<evidence type="ECO:0000313" key="2">
    <source>
        <dbReference type="EMBL" id="KAL0458698.1"/>
    </source>
</evidence>
<gene>
    <name evidence="2" type="ORF">Slati_0497000</name>
</gene>
<name>A0AAW2XX23_9LAMI</name>
<dbReference type="EMBL" id="JACGWN010000002">
    <property type="protein sequence ID" value="KAL0458698.1"/>
    <property type="molecule type" value="Genomic_DNA"/>
</dbReference>
<dbReference type="AlphaFoldDB" id="A0AAW2XX23"/>
<reference evidence="2" key="2">
    <citation type="journal article" date="2024" name="Plant">
        <title>Genomic evolution and insights into agronomic trait innovations of Sesamum species.</title>
        <authorList>
            <person name="Miao H."/>
            <person name="Wang L."/>
            <person name="Qu L."/>
            <person name="Liu H."/>
            <person name="Sun Y."/>
            <person name="Le M."/>
            <person name="Wang Q."/>
            <person name="Wei S."/>
            <person name="Zheng Y."/>
            <person name="Lin W."/>
            <person name="Duan Y."/>
            <person name="Cao H."/>
            <person name="Xiong S."/>
            <person name="Wang X."/>
            <person name="Wei L."/>
            <person name="Li C."/>
            <person name="Ma Q."/>
            <person name="Ju M."/>
            <person name="Zhao R."/>
            <person name="Li G."/>
            <person name="Mu C."/>
            <person name="Tian Q."/>
            <person name="Mei H."/>
            <person name="Zhang T."/>
            <person name="Gao T."/>
            <person name="Zhang H."/>
        </authorList>
    </citation>
    <scope>NUCLEOTIDE SEQUENCE</scope>
    <source>
        <strain evidence="2">KEN1</strain>
    </source>
</reference>
<proteinExistence type="predicted"/>